<keyword evidence="1" id="KW-0812">Transmembrane</keyword>
<dbReference type="AlphaFoldDB" id="Q0F0B2"/>
<dbReference type="InParanoid" id="Q0F0B2"/>
<keyword evidence="1" id="KW-0472">Membrane</keyword>
<dbReference type="PIRSF" id="PIRSF026509">
    <property type="entry name" value="UCP026509"/>
    <property type="match status" value="1"/>
</dbReference>
<feature type="transmembrane region" description="Helical" evidence="1">
    <location>
        <begin position="74"/>
        <end position="92"/>
    </location>
</feature>
<evidence type="ECO:0008006" key="4">
    <source>
        <dbReference type="Google" id="ProtNLM"/>
    </source>
</evidence>
<dbReference type="PANTHER" id="PTHR31721">
    <property type="entry name" value="OS06G0710300 PROTEIN"/>
    <property type="match status" value="1"/>
</dbReference>
<accession>Q0F0B2</accession>
<gene>
    <name evidence="2" type="ORF">SPV1_07224</name>
</gene>
<feature type="transmembrane region" description="Helical" evidence="1">
    <location>
        <begin position="123"/>
        <end position="141"/>
    </location>
</feature>
<organism evidence="2 3">
    <name type="scientific">Mariprofundus ferrooxydans PV-1</name>
    <dbReference type="NCBI Taxonomy" id="314345"/>
    <lineage>
        <taxon>Bacteria</taxon>
        <taxon>Pseudomonadati</taxon>
        <taxon>Pseudomonadota</taxon>
        <taxon>Candidatius Mariprofundia</taxon>
        <taxon>Mariprofundales</taxon>
        <taxon>Mariprofundaceae</taxon>
        <taxon>Mariprofundus</taxon>
    </lineage>
</organism>
<evidence type="ECO:0000313" key="2">
    <source>
        <dbReference type="EMBL" id="EAU55116.1"/>
    </source>
</evidence>
<comment type="caution">
    <text evidence="2">The sequence shown here is derived from an EMBL/GenBank/DDBJ whole genome shotgun (WGS) entry which is preliminary data.</text>
</comment>
<feature type="transmembrane region" description="Helical" evidence="1">
    <location>
        <begin position="147"/>
        <end position="164"/>
    </location>
</feature>
<dbReference type="Pfam" id="PF03350">
    <property type="entry name" value="UPF0114"/>
    <property type="match status" value="1"/>
</dbReference>
<dbReference type="OrthoDB" id="9794066at2"/>
<keyword evidence="1" id="KW-1133">Transmembrane helix</keyword>
<dbReference type="PANTHER" id="PTHR31721:SF4">
    <property type="entry name" value="OS06G0710300 PROTEIN"/>
    <property type="match status" value="1"/>
</dbReference>
<sequence length="175" mass="19641">MKKFLEKLLWNSRYMTLLAVWSCVVGMALLFISSALDMGHLLLEFINVEFLGHEYAGDFHTDVVSHVITAVDDFLLAIVLLIFALGVYELHIDKIDFARDNASAGKLLQIESLDDLKDRLGKVILMILIVAFFKNVLHVTFDDPLNILYMGAGIFLISLALYFGHKAGEKPDGDH</sequence>
<evidence type="ECO:0000313" key="3">
    <source>
        <dbReference type="Proteomes" id="UP000005297"/>
    </source>
</evidence>
<keyword evidence="3" id="KW-1185">Reference proteome</keyword>
<feature type="transmembrane region" description="Helical" evidence="1">
    <location>
        <begin position="12"/>
        <end position="32"/>
    </location>
</feature>
<dbReference type="EMBL" id="AATS01000004">
    <property type="protein sequence ID" value="EAU55116.1"/>
    <property type="molecule type" value="Genomic_DNA"/>
</dbReference>
<proteinExistence type="predicted"/>
<reference evidence="2 3" key="1">
    <citation type="submission" date="2006-09" db="EMBL/GenBank/DDBJ databases">
        <authorList>
            <person name="Emerson D."/>
            <person name="Ferriera S."/>
            <person name="Johnson J."/>
            <person name="Kravitz S."/>
            <person name="Halpern A."/>
            <person name="Remington K."/>
            <person name="Beeson K."/>
            <person name="Tran B."/>
            <person name="Rogers Y.-H."/>
            <person name="Friedman R."/>
            <person name="Venter J.C."/>
        </authorList>
    </citation>
    <scope>NUCLEOTIDE SEQUENCE [LARGE SCALE GENOMIC DNA]</scope>
    <source>
        <strain evidence="2 3">PV-1</strain>
    </source>
</reference>
<dbReference type="eggNOG" id="COG2862">
    <property type="taxonomic scope" value="Bacteria"/>
</dbReference>
<dbReference type="InterPro" id="IPR005134">
    <property type="entry name" value="UPF0114"/>
</dbReference>
<dbReference type="RefSeq" id="WP_009851737.1">
    <property type="nucleotide sequence ID" value="NZ_DS022295.1"/>
</dbReference>
<evidence type="ECO:0000256" key="1">
    <source>
        <dbReference type="SAM" id="Phobius"/>
    </source>
</evidence>
<dbReference type="Proteomes" id="UP000005297">
    <property type="component" value="Unassembled WGS sequence"/>
</dbReference>
<dbReference type="HOGENOM" id="CLU_066743_4_0_0"/>
<protein>
    <recommendedName>
        <fullName evidence="4">YqhA family protein</fullName>
    </recommendedName>
</protein>
<dbReference type="STRING" id="314344.AL013_10660"/>
<name>Q0F0B2_9PROT</name>